<dbReference type="Gene3D" id="2.60.40.1890">
    <property type="entry name" value="PCu(A)C copper chaperone"/>
    <property type="match status" value="1"/>
</dbReference>
<dbReference type="InterPro" id="IPR036182">
    <property type="entry name" value="PCuAC_sf"/>
</dbReference>
<dbReference type="InterPro" id="IPR007410">
    <property type="entry name" value="LpqE-like"/>
</dbReference>
<dbReference type="InterPro" id="IPR058248">
    <property type="entry name" value="Lxx211020-like"/>
</dbReference>
<name>A0ABW0SDH5_9RHOB</name>
<keyword evidence="2" id="KW-0732">Signal</keyword>
<accession>A0ABW0SDH5</accession>
<dbReference type="RefSeq" id="WP_209839691.1">
    <property type="nucleotide sequence ID" value="NZ_JAGGJP010000005.1"/>
</dbReference>
<feature type="region of interest" description="Disordered" evidence="1">
    <location>
        <begin position="145"/>
        <end position="167"/>
    </location>
</feature>
<evidence type="ECO:0000313" key="4">
    <source>
        <dbReference type="Proteomes" id="UP001596056"/>
    </source>
</evidence>
<dbReference type="PANTHER" id="PTHR36302:SF1">
    <property type="entry name" value="COPPER CHAPERONE PCU(A)C"/>
    <property type="match status" value="1"/>
</dbReference>
<feature type="chain" id="PRO_5045889146" evidence="2">
    <location>
        <begin position="22"/>
        <end position="167"/>
    </location>
</feature>
<dbReference type="PANTHER" id="PTHR36302">
    <property type="entry name" value="BLR7088 PROTEIN"/>
    <property type="match status" value="1"/>
</dbReference>
<dbReference type="Proteomes" id="UP001596056">
    <property type="component" value="Unassembled WGS sequence"/>
</dbReference>
<dbReference type="Pfam" id="PF04314">
    <property type="entry name" value="PCuAC"/>
    <property type="match status" value="1"/>
</dbReference>
<comment type="caution">
    <text evidence="3">The sequence shown here is derived from an EMBL/GenBank/DDBJ whole genome shotgun (WGS) entry which is preliminary data.</text>
</comment>
<evidence type="ECO:0000313" key="3">
    <source>
        <dbReference type="EMBL" id="MFC5567017.1"/>
    </source>
</evidence>
<organism evidence="3 4">
    <name type="scientific">Rubellimicrobium aerolatum</name>
    <dbReference type="NCBI Taxonomy" id="490979"/>
    <lineage>
        <taxon>Bacteria</taxon>
        <taxon>Pseudomonadati</taxon>
        <taxon>Pseudomonadota</taxon>
        <taxon>Alphaproteobacteria</taxon>
        <taxon>Rhodobacterales</taxon>
        <taxon>Roseobacteraceae</taxon>
        <taxon>Rubellimicrobium</taxon>
    </lineage>
</organism>
<sequence length="167" mass="17700">MRHHLHAALLALLLPAAPALAGDIGIHDPYALATTPQATTGSAYMMIHNHGDAGDRLLGASSPAAERVELHESREEDGVMRMTPVEGGLPIPADGELELRRGGVHLMLMGLTRPFADGDVIEVTLTFERTGDMTFRVPVDLDRLTGDAPAQGGHGHGHAEPMESHGN</sequence>
<keyword evidence="4" id="KW-1185">Reference proteome</keyword>
<reference evidence="4" key="1">
    <citation type="journal article" date="2019" name="Int. J. Syst. Evol. Microbiol.">
        <title>The Global Catalogue of Microorganisms (GCM) 10K type strain sequencing project: providing services to taxonomists for standard genome sequencing and annotation.</title>
        <authorList>
            <consortium name="The Broad Institute Genomics Platform"/>
            <consortium name="The Broad Institute Genome Sequencing Center for Infectious Disease"/>
            <person name="Wu L."/>
            <person name="Ma J."/>
        </authorList>
    </citation>
    <scope>NUCLEOTIDE SEQUENCE [LARGE SCALE GENOMIC DNA]</scope>
    <source>
        <strain evidence="4">KACC 11588</strain>
    </source>
</reference>
<evidence type="ECO:0000256" key="1">
    <source>
        <dbReference type="SAM" id="MobiDB-lite"/>
    </source>
</evidence>
<feature type="compositionally biased region" description="Basic and acidic residues" evidence="1">
    <location>
        <begin position="157"/>
        <end position="167"/>
    </location>
</feature>
<feature type="signal peptide" evidence="2">
    <location>
        <begin position="1"/>
        <end position="21"/>
    </location>
</feature>
<dbReference type="SUPFAM" id="SSF110087">
    <property type="entry name" value="DR1885-like metal-binding protein"/>
    <property type="match status" value="1"/>
</dbReference>
<proteinExistence type="predicted"/>
<evidence type="ECO:0000256" key="2">
    <source>
        <dbReference type="SAM" id="SignalP"/>
    </source>
</evidence>
<protein>
    <submittedName>
        <fullName evidence="3">Copper chaperone PCu(A)C</fullName>
    </submittedName>
</protein>
<dbReference type="EMBL" id="JBHSNA010000009">
    <property type="protein sequence ID" value="MFC5567017.1"/>
    <property type="molecule type" value="Genomic_DNA"/>
</dbReference>
<gene>
    <name evidence="3" type="ORF">ACFPOC_11405</name>
</gene>